<accession>A0A926S8B5</accession>
<keyword evidence="1" id="KW-0812">Transmembrane</keyword>
<name>A0A926S8B5_9HYPH</name>
<dbReference type="RefSeq" id="WP_190294370.1">
    <property type="nucleotide sequence ID" value="NZ_JABFCZ010000051.1"/>
</dbReference>
<feature type="transmembrane region" description="Helical" evidence="1">
    <location>
        <begin position="6"/>
        <end position="25"/>
    </location>
</feature>
<organism evidence="2 3">
    <name type="scientific">Roseibium aggregatum</name>
    <dbReference type="NCBI Taxonomy" id="187304"/>
    <lineage>
        <taxon>Bacteria</taxon>
        <taxon>Pseudomonadati</taxon>
        <taxon>Pseudomonadota</taxon>
        <taxon>Alphaproteobacteria</taxon>
        <taxon>Hyphomicrobiales</taxon>
        <taxon>Stappiaceae</taxon>
        <taxon>Roseibium</taxon>
    </lineage>
</organism>
<evidence type="ECO:0000256" key="1">
    <source>
        <dbReference type="SAM" id="Phobius"/>
    </source>
</evidence>
<protein>
    <submittedName>
        <fullName evidence="2">Uncharacterized protein</fullName>
    </submittedName>
</protein>
<feature type="transmembrane region" description="Helical" evidence="1">
    <location>
        <begin position="55"/>
        <end position="77"/>
    </location>
</feature>
<dbReference type="EMBL" id="JABFCZ010000051">
    <property type="protein sequence ID" value="MBD1549681.1"/>
    <property type="molecule type" value="Genomic_DNA"/>
</dbReference>
<keyword evidence="1" id="KW-0472">Membrane</keyword>
<gene>
    <name evidence="2" type="ORF">HK439_25805</name>
</gene>
<dbReference type="Proteomes" id="UP000598467">
    <property type="component" value="Unassembled WGS sequence"/>
</dbReference>
<evidence type="ECO:0000313" key="2">
    <source>
        <dbReference type="EMBL" id="MBD1549681.1"/>
    </source>
</evidence>
<dbReference type="AlphaFoldDB" id="A0A926S8B5"/>
<reference evidence="2" key="1">
    <citation type="submission" date="2020-05" db="EMBL/GenBank/DDBJ databases">
        <title>Identification of trans-AT polyketide cluster in two marine bacteria, producers of a novel glutaramide-containing polyketide sesbanimide D and analogs.</title>
        <authorList>
            <person name="Kacar D."/>
            <person name="Rodriguez P."/>
            <person name="Canedo L."/>
            <person name="Gonzalez E."/>
            <person name="Galan B."/>
            <person name="De La Calle F."/>
            <person name="Garcia J.L."/>
        </authorList>
    </citation>
    <scope>NUCLEOTIDE SEQUENCE</scope>
    <source>
        <strain evidence="2">PHM038</strain>
    </source>
</reference>
<proteinExistence type="predicted"/>
<evidence type="ECO:0000313" key="3">
    <source>
        <dbReference type="Proteomes" id="UP000598467"/>
    </source>
</evidence>
<comment type="caution">
    <text evidence="2">The sequence shown here is derived from an EMBL/GenBank/DDBJ whole genome shotgun (WGS) entry which is preliminary data.</text>
</comment>
<sequence>MANLLFWMGFGAFFGWCYGWLRLAASHERAMEIIRDTPVVSRKERKKAIAYQRGVRFIAALVPSIGGALIGATIWSLGSLLTSLLN</sequence>
<keyword evidence="1" id="KW-1133">Transmembrane helix</keyword>